<keyword evidence="5 6" id="KW-0472">Membrane</keyword>
<feature type="transmembrane region" description="Helical" evidence="6">
    <location>
        <begin position="156"/>
        <end position="175"/>
    </location>
</feature>
<feature type="transmembrane region" description="Helical" evidence="6">
    <location>
        <begin position="187"/>
        <end position="208"/>
    </location>
</feature>
<evidence type="ECO:0000256" key="4">
    <source>
        <dbReference type="ARBA" id="ARBA00022989"/>
    </source>
</evidence>
<organism evidence="7 8">
    <name type="scientific">Clavelina lepadiformis</name>
    <name type="common">Light-bulb sea squirt</name>
    <name type="synonym">Ascidia lepadiformis</name>
    <dbReference type="NCBI Taxonomy" id="159417"/>
    <lineage>
        <taxon>Eukaryota</taxon>
        <taxon>Metazoa</taxon>
        <taxon>Chordata</taxon>
        <taxon>Tunicata</taxon>
        <taxon>Ascidiacea</taxon>
        <taxon>Aplousobranchia</taxon>
        <taxon>Clavelinidae</taxon>
        <taxon>Clavelina</taxon>
    </lineage>
</organism>
<proteinExistence type="inferred from homology"/>
<reference evidence="7 8" key="1">
    <citation type="submission" date="2024-02" db="EMBL/GenBank/DDBJ databases">
        <authorList>
            <person name="Daric V."/>
            <person name="Darras S."/>
        </authorList>
    </citation>
    <scope>NUCLEOTIDE SEQUENCE [LARGE SCALE GENOMIC DNA]</scope>
</reference>
<sequence length="346" mass="39563">MESSQECTIDPDDYFHALKVNQSQVPKCTIKKNVLIGYVLPNMPRRYYWKVLWIPCNETLNVWTHLVALIYYMRMLYLYNDSLDLFVQWPLLISLLSSMSVATCSCFAHTFHSRSTFDHCCWMMLDFFGIISYSFCSTVSHFFACSQLSHYARLGFWNIIMFTLNCCIVFTMLCVSKIPYSVTSKRYGNSIRIGGLAYGYIYGILPLLDRFMTVGWDNDAMKYHILSFVYMGLSAYMYASTMPQSISPGSFDIIGHNHQIFHVFSAFAMYYDIIAVHLDLTLPGGPWASLTEQDDHPTLVTVSICGLIVVTWCLFTAAYVAKHIEKSIQAHGEVSCNGFSENVKQS</sequence>
<evidence type="ECO:0000313" key="8">
    <source>
        <dbReference type="Proteomes" id="UP001642483"/>
    </source>
</evidence>
<keyword evidence="8" id="KW-1185">Reference proteome</keyword>
<keyword evidence="4 6" id="KW-1133">Transmembrane helix</keyword>
<feature type="transmembrane region" description="Helical" evidence="6">
    <location>
        <begin position="85"/>
        <end position="108"/>
    </location>
</feature>
<dbReference type="PANTHER" id="PTHR20855:SF92">
    <property type="entry name" value="PROGESTIN AND ADIPOQ RECEPTOR FAMILY MEMBER 3-LIKE"/>
    <property type="match status" value="1"/>
</dbReference>
<dbReference type="Proteomes" id="UP001642483">
    <property type="component" value="Unassembled WGS sequence"/>
</dbReference>
<comment type="caution">
    <text evidence="7">The sequence shown here is derived from an EMBL/GenBank/DDBJ whole genome shotgun (WGS) entry which is preliminary data.</text>
</comment>
<feature type="transmembrane region" description="Helical" evidence="6">
    <location>
        <begin position="220"/>
        <end position="239"/>
    </location>
</feature>
<dbReference type="Pfam" id="PF03006">
    <property type="entry name" value="HlyIII"/>
    <property type="match status" value="1"/>
</dbReference>
<keyword evidence="3 6" id="KW-0812">Transmembrane</keyword>
<evidence type="ECO:0000256" key="3">
    <source>
        <dbReference type="ARBA" id="ARBA00022692"/>
    </source>
</evidence>
<comment type="subcellular location">
    <subcellularLocation>
        <location evidence="1">Membrane</location>
        <topology evidence="1">Multi-pass membrane protein</topology>
    </subcellularLocation>
</comment>
<evidence type="ECO:0000256" key="5">
    <source>
        <dbReference type="ARBA" id="ARBA00023136"/>
    </source>
</evidence>
<evidence type="ECO:0000256" key="1">
    <source>
        <dbReference type="ARBA" id="ARBA00004141"/>
    </source>
</evidence>
<evidence type="ECO:0000313" key="7">
    <source>
        <dbReference type="EMBL" id="CAK8691047.1"/>
    </source>
</evidence>
<feature type="transmembrane region" description="Helical" evidence="6">
    <location>
        <begin position="120"/>
        <end position="144"/>
    </location>
</feature>
<dbReference type="PANTHER" id="PTHR20855">
    <property type="entry name" value="ADIPOR/PROGESTIN RECEPTOR-RELATED"/>
    <property type="match status" value="1"/>
</dbReference>
<gene>
    <name evidence="7" type="ORF">CVLEPA_LOCUS23593</name>
</gene>
<dbReference type="EMBL" id="CAWYQH010000119">
    <property type="protein sequence ID" value="CAK8691047.1"/>
    <property type="molecule type" value="Genomic_DNA"/>
</dbReference>
<dbReference type="InterPro" id="IPR004254">
    <property type="entry name" value="AdipoR/HlyIII-related"/>
</dbReference>
<feature type="transmembrane region" description="Helical" evidence="6">
    <location>
        <begin position="298"/>
        <end position="321"/>
    </location>
</feature>
<evidence type="ECO:0000256" key="6">
    <source>
        <dbReference type="SAM" id="Phobius"/>
    </source>
</evidence>
<accession>A0ABP0GHR6</accession>
<feature type="transmembrane region" description="Helical" evidence="6">
    <location>
        <begin position="51"/>
        <end position="73"/>
    </location>
</feature>
<comment type="similarity">
    <text evidence="2">Belongs to the ADIPOR family.</text>
</comment>
<protein>
    <submittedName>
        <fullName evidence="7">Uncharacterized protein</fullName>
    </submittedName>
</protein>
<name>A0ABP0GHR6_CLALP</name>
<feature type="transmembrane region" description="Helical" evidence="6">
    <location>
        <begin position="260"/>
        <end position="278"/>
    </location>
</feature>
<evidence type="ECO:0000256" key="2">
    <source>
        <dbReference type="ARBA" id="ARBA00007018"/>
    </source>
</evidence>